<dbReference type="PANTHER" id="PTHR11645:SF62">
    <property type="entry name" value="PYRROLINE-5-CARBOXYLATE REDUCTASE"/>
    <property type="match status" value="1"/>
</dbReference>
<keyword evidence="6 8" id="KW-0560">Oxidoreductase</keyword>
<evidence type="ECO:0000256" key="1">
    <source>
        <dbReference type="ARBA" id="ARBA00005205"/>
    </source>
</evidence>
<feature type="binding site" evidence="7">
    <location>
        <position position="70"/>
    </location>
    <ligand>
        <name>NADPH</name>
        <dbReference type="ChEBI" id="CHEBI:57783"/>
    </ligand>
</feature>
<comment type="catalytic activity">
    <reaction evidence="8">
        <text>L-proline + NADP(+) = (S)-1-pyrroline-5-carboxylate + NADPH + 2 H(+)</text>
        <dbReference type="Rhea" id="RHEA:14109"/>
        <dbReference type="ChEBI" id="CHEBI:15378"/>
        <dbReference type="ChEBI" id="CHEBI:17388"/>
        <dbReference type="ChEBI" id="CHEBI:57783"/>
        <dbReference type="ChEBI" id="CHEBI:58349"/>
        <dbReference type="ChEBI" id="CHEBI:60039"/>
        <dbReference type="EC" id="1.5.1.2"/>
    </reaction>
</comment>
<dbReference type="PANTHER" id="PTHR11645">
    <property type="entry name" value="PYRROLINE-5-CARBOXYLATE REDUCTASE"/>
    <property type="match status" value="1"/>
</dbReference>
<accession>A0AAW2HZD5</accession>
<dbReference type="HAMAP" id="MF_01925">
    <property type="entry name" value="P5C_reductase"/>
    <property type="match status" value="1"/>
</dbReference>
<keyword evidence="4 8" id="KW-0641">Proline biosynthesis</keyword>
<dbReference type="InterPro" id="IPR029036">
    <property type="entry name" value="P5CR_dimer"/>
</dbReference>
<evidence type="ECO:0000256" key="5">
    <source>
        <dbReference type="ARBA" id="ARBA00022857"/>
    </source>
</evidence>
<evidence type="ECO:0000256" key="3">
    <source>
        <dbReference type="ARBA" id="ARBA00012855"/>
    </source>
</evidence>
<dbReference type="NCBIfam" id="TIGR00112">
    <property type="entry name" value="proC"/>
    <property type="match status" value="1"/>
</dbReference>
<dbReference type="Gene3D" id="1.10.3730.10">
    <property type="entry name" value="ProC C-terminal domain-like"/>
    <property type="match status" value="1"/>
</dbReference>
<evidence type="ECO:0000256" key="8">
    <source>
        <dbReference type="RuleBase" id="RU003903"/>
    </source>
</evidence>
<dbReference type="InterPro" id="IPR036291">
    <property type="entry name" value="NAD(P)-bd_dom_sf"/>
</dbReference>
<evidence type="ECO:0000256" key="2">
    <source>
        <dbReference type="ARBA" id="ARBA00005525"/>
    </source>
</evidence>
<keyword evidence="5 7" id="KW-0521">NADP</keyword>
<organism evidence="11">
    <name type="scientific">Menopon gallinae</name>
    <name type="common">poultry shaft louse</name>
    <dbReference type="NCBI Taxonomy" id="328185"/>
    <lineage>
        <taxon>Eukaryota</taxon>
        <taxon>Metazoa</taxon>
        <taxon>Ecdysozoa</taxon>
        <taxon>Arthropoda</taxon>
        <taxon>Hexapoda</taxon>
        <taxon>Insecta</taxon>
        <taxon>Pterygota</taxon>
        <taxon>Neoptera</taxon>
        <taxon>Paraneoptera</taxon>
        <taxon>Psocodea</taxon>
        <taxon>Troctomorpha</taxon>
        <taxon>Phthiraptera</taxon>
        <taxon>Amblycera</taxon>
        <taxon>Menoponidae</taxon>
        <taxon>Menopon</taxon>
    </lineage>
</organism>
<dbReference type="GO" id="GO:0004735">
    <property type="term" value="F:pyrroline-5-carboxylate reductase activity"/>
    <property type="evidence" value="ECO:0007669"/>
    <property type="project" value="UniProtKB-EC"/>
</dbReference>
<dbReference type="SUPFAM" id="SSF51735">
    <property type="entry name" value="NAD(P)-binding Rossmann-fold domains"/>
    <property type="match status" value="1"/>
</dbReference>
<evidence type="ECO:0000256" key="7">
    <source>
        <dbReference type="PIRSR" id="PIRSR000193-1"/>
    </source>
</evidence>
<evidence type="ECO:0000259" key="9">
    <source>
        <dbReference type="Pfam" id="PF03807"/>
    </source>
</evidence>
<dbReference type="InterPro" id="IPR028939">
    <property type="entry name" value="P5C_Rdtase_cat_N"/>
</dbReference>
<evidence type="ECO:0000313" key="11">
    <source>
        <dbReference type="EMBL" id="KAL0274690.1"/>
    </source>
</evidence>
<dbReference type="Gene3D" id="3.40.50.720">
    <property type="entry name" value="NAD(P)-binding Rossmann-like Domain"/>
    <property type="match status" value="1"/>
</dbReference>
<dbReference type="EMBL" id="JARGDH010000002">
    <property type="protein sequence ID" value="KAL0274690.1"/>
    <property type="molecule type" value="Genomic_DNA"/>
</dbReference>
<dbReference type="EC" id="1.5.1.2" evidence="3 8"/>
<dbReference type="Pfam" id="PF14748">
    <property type="entry name" value="P5CR_dimer"/>
    <property type="match status" value="1"/>
</dbReference>
<dbReference type="InterPro" id="IPR000304">
    <property type="entry name" value="Pyrroline-COOH_reductase"/>
</dbReference>
<dbReference type="PIRSF" id="PIRSF000193">
    <property type="entry name" value="Pyrrol-5-carb_rd"/>
    <property type="match status" value="1"/>
</dbReference>
<evidence type="ECO:0000256" key="4">
    <source>
        <dbReference type="ARBA" id="ARBA00022650"/>
    </source>
</evidence>
<dbReference type="InterPro" id="IPR008927">
    <property type="entry name" value="6-PGluconate_DH-like_C_sf"/>
</dbReference>
<evidence type="ECO:0000259" key="10">
    <source>
        <dbReference type="Pfam" id="PF14748"/>
    </source>
</evidence>
<gene>
    <name evidence="11" type="ORF">PYX00_002759</name>
</gene>
<dbReference type="PROSITE" id="PS00521">
    <property type="entry name" value="P5CR"/>
    <property type="match status" value="1"/>
</dbReference>
<proteinExistence type="inferred from homology"/>
<reference evidence="11" key="1">
    <citation type="journal article" date="2024" name="Gigascience">
        <title>Chromosome-level genome of the poultry shaft louse Menopon gallinae provides insight into the host-switching and adaptive evolution of parasitic lice.</title>
        <authorList>
            <person name="Xu Y."/>
            <person name="Ma L."/>
            <person name="Liu S."/>
            <person name="Liang Y."/>
            <person name="Liu Q."/>
            <person name="He Z."/>
            <person name="Tian L."/>
            <person name="Duan Y."/>
            <person name="Cai W."/>
            <person name="Li H."/>
            <person name="Song F."/>
        </authorList>
    </citation>
    <scope>NUCLEOTIDE SEQUENCE</scope>
    <source>
        <strain evidence="11">Cailab_2023a</strain>
    </source>
</reference>
<feature type="binding site" evidence="7">
    <location>
        <begin position="23"/>
        <end position="28"/>
    </location>
    <ligand>
        <name>NADP(+)</name>
        <dbReference type="ChEBI" id="CHEBI:58349"/>
    </ligand>
</feature>
<feature type="domain" description="Pyrroline-5-carboxylate reductase dimerisation" evidence="10">
    <location>
        <begin position="176"/>
        <end position="279"/>
    </location>
</feature>
<feature type="domain" description="Pyrroline-5-carboxylate reductase catalytic N-terminal" evidence="9">
    <location>
        <begin position="19"/>
        <end position="111"/>
    </location>
</feature>
<dbReference type="InterPro" id="IPR053790">
    <property type="entry name" value="P5CR-like_CS"/>
</dbReference>
<evidence type="ECO:0000256" key="6">
    <source>
        <dbReference type="ARBA" id="ARBA00023002"/>
    </source>
</evidence>
<dbReference type="SUPFAM" id="SSF48179">
    <property type="entry name" value="6-phosphogluconate dehydrogenase C-terminal domain-like"/>
    <property type="match status" value="1"/>
</dbReference>
<comment type="similarity">
    <text evidence="2 8">Belongs to the pyrroline-5-carboxylate reductase family.</text>
</comment>
<dbReference type="Pfam" id="PF03807">
    <property type="entry name" value="F420_oxidored"/>
    <property type="match status" value="1"/>
</dbReference>
<protein>
    <recommendedName>
        <fullName evidence="3 8">Pyrroline-5-carboxylate reductase</fullName>
        <ecNumber evidence="3 8">1.5.1.2</ecNumber>
    </recommendedName>
</protein>
<comment type="pathway">
    <text evidence="1 8">Amino-acid biosynthesis; L-proline biosynthesis; L-proline from L-glutamate 5-semialdehyde: step 1/1.</text>
</comment>
<keyword evidence="8" id="KW-0028">Amino-acid biosynthesis</keyword>
<feature type="binding site" evidence="7">
    <location>
        <begin position="83"/>
        <end position="86"/>
    </location>
    <ligand>
        <name>NADP(+)</name>
        <dbReference type="ChEBI" id="CHEBI:58349"/>
    </ligand>
</feature>
<dbReference type="AlphaFoldDB" id="A0AAW2HZD5"/>
<name>A0AAW2HZD5_9NEOP</name>
<dbReference type="FunFam" id="1.10.3730.10:FF:000001">
    <property type="entry name" value="Pyrroline-5-carboxylate reductase"/>
    <property type="match status" value="1"/>
</dbReference>
<dbReference type="GO" id="GO:0055129">
    <property type="term" value="P:L-proline biosynthetic process"/>
    <property type="evidence" value="ECO:0007669"/>
    <property type="project" value="TreeGrafter"/>
</dbReference>
<comment type="caution">
    <text evidence="11">The sequence shown here is derived from an EMBL/GenBank/DDBJ whole genome shotgun (WGS) entry which is preliminary data.</text>
</comment>
<sequence>MTSNTNSKERLKIQLRGEKVGFIGGGNMAKAIAKGLLSSTMTSDQLFMSCPSEPSKEDWKSWGISVSNENNFVFENSQIVILAFKPYQIADALDKLSSMDGPVIIVSLLAGVPSSVVSKMIGNKIKKFDVIRVMPNLSVAVGEGTSVIGINKNEHESLPRVRAIFESVGIVELVNESMMEPLAALVGCGPAYIFITIEALADGAVKLGVPRDMALRVAAQVVLGAAKLTVDTGKHPAVLKDEVCSPGGTTISGIHALENGRLRSTYMHAIEASMNRALEIKKESK</sequence>